<evidence type="ECO:0008006" key="2">
    <source>
        <dbReference type="Google" id="ProtNLM"/>
    </source>
</evidence>
<name>A0AAT9HQP6_9ACTN</name>
<evidence type="ECO:0000313" key="1">
    <source>
        <dbReference type="EMBL" id="BFO19689.1"/>
    </source>
</evidence>
<protein>
    <recommendedName>
        <fullName evidence="2">Transposase</fullName>
    </recommendedName>
</protein>
<reference evidence="1" key="1">
    <citation type="submission" date="2024-06" db="EMBL/GenBank/DDBJ databases">
        <authorList>
            <consortium name="consrtm"/>
            <person name="Uemura M."/>
            <person name="Terahara T."/>
        </authorList>
    </citation>
    <scope>NUCLEOTIDE SEQUENCE</scope>
    <source>
        <strain evidence="1">KM77-8</strain>
    </source>
</reference>
<sequence length="73" mass="8425">MRVRGLSRWRLSIAALACYKPGHPSRLIYRPRRDDGRRDGRKSFAWTDYPGLLITAHTQLGALIALIWDCEND</sequence>
<gene>
    <name evidence="1" type="ORF">SHKM778_60770</name>
</gene>
<organism evidence="1">
    <name type="scientific">Streptomyces haneummycinicus</name>
    <dbReference type="NCBI Taxonomy" id="3074435"/>
    <lineage>
        <taxon>Bacteria</taxon>
        <taxon>Bacillati</taxon>
        <taxon>Actinomycetota</taxon>
        <taxon>Actinomycetes</taxon>
        <taxon>Kitasatosporales</taxon>
        <taxon>Streptomycetaceae</taxon>
        <taxon>Streptomyces</taxon>
    </lineage>
</organism>
<dbReference type="AlphaFoldDB" id="A0AAT9HQP6"/>
<reference evidence="1" key="2">
    <citation type="submission" date="2024-07" db="EMBL/GenBank/DDBJ databases">
        <title>Streptomyces haneummycinica sp. nov., a new antibiotic-producing actinobacterium isolated from marine sediment.</title>
        <authorList>
            <person name="Uemura M."/>
            <person name="Hamada M."/>
            <person name="Hirano S."/>
            <person name="Kobayashi K."/>
            <person name="Ohshiro T."/>
            <person name="Kobayashi T."/>
            <person name="Terahara T."/>
        </authorList>
    </citation>
    <scope>NUCLEOTIDE SEQUENCE</scope>
    <source>
        <strain evidence="1">KM77-8</strain>
    </source>
</reference>
<dbReference type="EMBL" id="AP035768">
    <property type="protein sequence ID" value="BFO19689.1"/>
    <property type="molecule type" value="Genomic_DNA"/>
</dbReference>
<accession>A0AAT9HQP6</accession>
<proteinExistence type="predicted"/>